<keyword evidence="1" id="KW-0805">Transcription regulation</keyword>
<dbReference type="Gene3D" id="1.10.10.60">
    <property type="entry name" value="Homeodomain-like"/>
    <property type="match status" value="1"/>
</dbReference>
<dbReference type="OrthoDB" id="9799345at2"/>
<evidence type="ECO:0000313" key="5">
    <source>
        <dbReference type="EMBL" id="TWG12527.1"/>
    </source>
</evidence>
<dbReference type="SUPFAM" id="SSF46689">
    <property type="entry name" value="Homeodomain-like"/>
    <property type="match status" value="1"/>
</dbReference>
<dbReference type="InterPro" id="IPR020449">
    <property type="entry name" value="Tscrpt_reg_AraC-type_HTH"/>
</dbReference>
<dbReference type="Pfam" id="PF12833">
    <property type="entry name" value="HTH_18"/>
    <property type="match status" value="1"/>
</dbReference>
<dbReference type="PANTHER" id="PTHR46796:SF6">
    <property type="entry name" value="ARAC SUBFAMILY"/>
    <property type="match status" value="1"/>
</dbReference>
<dbReference type="AlphaFoldDB" id="A0A561VLP3"/>
<reference evidence="5 6" key="1">
    <citation type="submission" date="2019-06" db="EMBL/GenBank/DDBJ databases">
        <title>Sequencing the genomes of 1000 actinobacteria strains.</title>
        <authorList>
            <person name="Klenk H.-P."/>
        </authorList>
    </citation>
    <scope>NUCLEOTIDE SEQUENCE [LARGE SCALE GENOMIC DNA]</scope>
    <source>
        <strain evidence="5 6">DSM 43866</strain>
    </source>
</reference>
<dbReference type="GO" id="GO:0003700">
    <property type="term" value="F:DNA-binding transcription factor activity"/>
    <property type="evidence" value="ECO:0007669"/>
    <property type="project" value="InterPro"/>
</dbReference>
<feature type="domain" description="HTH araC/xylS-type" evidence="4">
    <location>
        <begin position="213"/>
        <end position="311"/>
    </location>
</feature>
<proteinExistence type="predicted"/>
<sequence length="312" mass="34381">MPIVLSTAGLAARDCREAIVTTMAMSCGRMDLTLEQPESPVRAHLEFWPLGTAVHTFSYHGTGMRMTQTARHVRLGTPEQLSFAVQHTAPGRTRGFGDERVLGHGDLMMTDLTGEYEYHRARDGGTRSVGFDISSLGVTVDQIRRAGRDFLSNPLLGLARQHFTYVLHHAEQLSMSPAAAAIGAASADLARSFILAAQGDTGRREALHDTLLARLTAYVRAHLTDADLSPARIAAHHHISVRHLHTLWSSSTGSTLEQWIMMERLAGARDQLATGRSITALAHDWGFTDASHFTRRFRQAFGVAPRDWRKEP</sequence>
<dbReference type="InterPro" id="IPR018060">
    <property type="entry name" value="HTH_AraC"/>
</dbReference>
<accession>A0A561VLP3</accession>
<dbReference type="SMART" id="SM00342">
    <property type="entry name" value="HTH_ARAC"/>
    <property type="match status" value="1"/>
</dbReference>
<dbReference type="PANTHER" id="PTHR46796">
    <property type="entry name" value="HTH-TYPE TRANSCRIPTIONAL ACTIVATOR RHAS-RELATED"/>
    <property type="match status" value="1"/>
</dbReference>
<evidence type="ECO:0000256" key="3">
    <source>
        <dbReference type="ARBA" id="ARBA00023163"/>
    </source>
</evidence>
<gene>
    <name evidence="5" type="ORF">FHX34_105394</name>
</gene>
<dbReference type="PROSITE" id="PS00041">
    <property type="entry name" value="HTH_ARAC_FAMILY_1"/>
    <property type="match status" value="1"/>
</dbReference>
<dbReference type="EMBL" id="VIWY01000005">
    <property type="protein sequence ID" value="TWG12527.1"/>
    <property type="molecule type" value="Genomic_DNA"/>
</dbReference>
<evidence type="ECO:0000259" key="4">
    <source>
        <dbReference type="PROSITE" id="PS01124"/>
    </source>
</evidence>
<keyword evidence="3" id="KW-0804">Transcription</keyword>
<comment type="caution">
    <text evidence="5">The sequence shown here is derived from an EMBL/GenBank/DDBJ whole genome shotgun (WGS) entry which is preliminary data.</text>
</comment>
<dbReference type="InterPro" id="IPR018062">
    <property type="entry name" value="HTH_AraC-typ_CS"/>
</dbReference>
<dbReference type="Proteomes" id="UP000320239">
    <property type="component" value="Unassembled WGS sequence"/>
</dbReference>
<keyword evidence="2 5" id="KW-0238">DNA-binding</keyword>
<dbReference type="PRINTS" id="PR00032">
    <property type="entry name" value="HTHARAC"/>
</dbReference>
<dbReference type="RefSeq" id="WP_122978892.1">
    <property type="nucleotide sequence ID" value="NZ_BOMX01000095.1"/>
</dbReference>
<dbReference type="InterPro" id="IPR009057">
    <property type="entry name" value="Homeodomain-like_sf"/>
</dbReference>
<name>A0A561VLP3_ACTTI</name>
<evidence type="ECO:0000256" key="1">
    <source>
        <dbReference type="ARBA" id="ARBA00023015"/>
    </source>
</evidence>
<keyword evidence="6" id="KW-1185">Reference proteome</keyword>
<dbReference type="GO" id="GO:0043565">
    <property type="term" value="F:sequence-specific DNA binding"/>
    <property type="evidence" value="ECO:0007669"/>
    <property type="project" value="InterPro"/>
</dbReference>
<protein>
    <submittedName>
        <fullName evidence="5">AraC-like DNA-binding protein</fullName>
    </submittedName>
</protein>
<evidence type="ECO:0000256" key="2">
    <source>
        <dbReference type="ARBA" id="ARBA00023125"/>
    </source>
</evidence>
<dbReference type="InterPro" id="IPR050204">
    <property type="entry name" value="AraC_XylS_family_regulators"/>
</dbReference>
<evidence type="ECO:0000313" key="6">
    <source>
        <dbReference type="Proteomes" id="UP000320239"/>
    </source>
</evidence>
<organism evidence="5 6">
    <name type="scientific">Actinoplanes teichomyceticus</name>
    <dbReference type="NCBI Taxonomy" id="1867"/>
    <lineage>
        <taxon>Bacteria</taxon>
        <taxon>Bacillati</taxon>
        <taxon>Actinomycetota</taxon>
        <taxon>Actinomycetes</taxon>
        <taxon>Micromonosporales</taxon>
        <taxon>Micromonosporaceae</taxon>
        <taxon>Actinoplanes</taxon>
    </lineage>
</organism>
<dbReference type="PROSITE" id="PS01124">
    <property type="entry name" value="HTH_ARAC_FAMILY_2"/>
    <property type="match status" value="1"/>
</dbReference>